<accession>A0ABX1T1M1</accession>
<evidence type="ECO:0000313" key="1">
    <source>
        <dbReference type="EMBL" id="NMN02744.1"/>
    </source>
</evidence>
<protein>
    <submittedName>
        <fullName evidence="1">Uncharacterized protein</fullName>
    </submittedName>
</protein>
<dbReference type="RefSeq" id="WP_172146842.1">
    <property type="nucleotide sequence ID" value="NZ_JAAIIJ010000027.1"/>
</dbReference>
<proteinExistence type="predicted"/>
<comment type="caution">
    <text evidence="1">The sequence shown here is derived from an EMBL/GenBank/DDBJ whole genome shotgun (WGS) entry which is preliminary data.</text>
</comment>
<gene>
    <name evidence="1" type="ORF">G1C94_1366</name>
</gene>
<sequence length="83" mass="9008">MASRSYTPTAWKDGSSGGTPITAAELNRIETGISTLYQDLPTFVIQSKDATTDINGNQITTPCRLIVIDTDGNFQGEYYDDGK</sequence>
<evidence type="ECO:0000313" key="2">
    <source>
        <dbReference type="Proteomes" id="UP000553756"/>
    </source>
</evidence>
<organism evidence="1 2">
    <name type="scientific">Bifidobacterium panos</name>
    <dbReference type="NCBI Taxonomy" id="2675321"/>
    <lineage>
        <taxon>Bacteria</taxon>
        <taxon>Bacillati</taxon>
        <taxon>Actinomycetota</taxon>
        <taxon>Actinomycetes</taxon>
        <taxon>Bifidobacteriales</taxon>
        <taxon>Bifidobacteriaceae</taxon>
        <taxon>Bifidobacterium</taxon>
    </lineage>
</organism>
<reference evidence="1 2" key="1">
    <citation type="submission" date="2020-02" db="EMBL/GenBank/DDBJ databases">
        <title>Characterization of phylogenetic diversity of novel bifidobacterial species isolated in Czech ZOOs.</title>
        <authorList>
            <person name="Lugli G.A."/>
            <person name="Vera N.B."/>
            <person name="Ventura M."/>
        </authorList>
    </citation>
    <scope>NUCLEOTIDE SEQUENCE [LARGE SCALE GENOMIC DNA]</scope>
    <source>
        <strain evidence="1 2">DSM 109963</strain>
    </source>
</reference>
<name>A0ABX1T1M1_9BIFI</name>
<dbReference type="EMBL" id="JAAIIJ010000027">
    <property type="protein sequence ID" value="NMN02744.1"/>
    <property type="molecule type" value="Genomic_DNA"/>
</dbReference>
<dbReference type="Proteomes" id="UP000553756">
    <property type="component" value="Unassembled WGS sequence"/>
</dbReference>
<keyword evidence="2" id="KW-1185">Reference proteome</keyword>